<dbReference type="InterPro" id="IPR000719">
    <property type="entry name" value="Prot_kinase_dom"/>
</dbReference>
<feature type="compositionally biased region" description="Pro residues" evidence="6">
    <location>
        <begin position="363"/>
        <end position="377"/>
    </location>
</feature>
<dbReference type="InterPro" id="IPR017441">
    <property type="entry name" value="Protein_kinase_ATP_BS"/>
</dbReference>
<dbReference type="InterPro" id="IPR008266">
    <property type="entry name" value="Tyr_kinase_AS"/>
</dbReference>
<evidence type="ECO:0000259" key="7">
    <source>
        <dbReference type="PROSITE" id="PS50011"/>
    </source>
</evidence>
<evidence type="ECO:0000256" key="1">
    <source>
        <dbReference type="ARBA" id="ARBA00022679"/>
    </source>
</evidence>
<reference evidence="8 9" key="1">
    <citation type="submission" date="2024-03" db="EMBL/GenBank/DDBJ databases">
        <title>Whole genome sequencing of Streptomyces racemochromogenes, to identify antimicrobial biosynthetic gene clusters.</title>
        <authorList>
            <person name="Suryawanshi P."/>
            <person name="Krishnaraj P.U."/>
            <person name="Arun Y.P."/>
            <person name="Suryawanshi M.P."/>
            <person name="Rakshit O."/>
        </authorList>
    </citation>
    <scope>NUCLEOTIDE SEQUENCE [LARGE SCALE GENOMIC DNA]</scope>
    <source>
        <strain evidence="8 9">AUDT626</strain>
    </source>
</reference>
<feature type="region of interest" description="Disordered" evidence="6">
    <location>
        <begin position="1"/>
        <end position="20"/>
    </location>
</feature>
<dbReference type="Proteomes" id="UP001610631">
    <property type="component" value="Unassembled WGS sequence"/>
</dbReference>
<dbReference type="SUPFAM" id="SSF56112">
    <property type="entry name" value="Protein kinase-like (PK-like)"/>
    <property type="match status" value="1"/>
</dbReference>
<evidence type="ECO:0000256" key="6">
    <source>
        <dbReference type="SAM" id="MobiDB-lite"/>
    </source>
</evidence>
<keyword evidence="1 8" id="KW-0808">Transferase</keyword>
<dbReference type="PROSITE" id="PS00107">
    <property type="entry name" value="PROTEIN_KINASE_ATP"/>
    <property type="match status" value="1"/>
</dbReference>
<dbReference type="Gene3D" id="3.30.200.20">
    <property type="entry name" value="Phosphorylase Kinase, domain 1"/>
    <property type="match status" value="1"/>
</dbReference>
<dbReference type="PROSITE" id="PS50011">
    <property type="entry name" value="PROTEIN_KINASE_DOM"/>
    <property type="match status" value="1"/>
</dbReference>
<organism evidence="8 9">
    <name type="scientific">Streptomyces racemochromogenes</name>
    <dbReference type="NCBI Taxonomy" id="67353"/>
    <lineage>
        <taxon>Bacteria</taxon>
        <taxon>Bacillati</taxon>
        <taxon>Actinomycetota</taxon>
        <taxon>Actinomycetes</taxon>
        <taxon>Kitasatosporales</taxon>
        <taxon>Streptomycetaceae</taxon>
        <taxon>Streptomyces</taxon>
    </lineage>
</organism>
<accession>A0ABW7PK31</accession>
<dbReference type="PROSITE" id="PS00109">
    <property type="entry name" value="PROTEIN_KINASE_TYR"/>
    <property type="match status" value="1"/>
</dbReference>
<evidence type="ECO:0000313" key="8">
    <source>
        <dbReference type="EMBL" id="MFH7598765.1"/>
    </source>
</evidence>
<dbReference type="RefSeq" id="WP_395512444.1">
    <property type="nucleotide sequence ID" value="NZ_JBBDHD010000094.1"/>
</dbReference>
<sequence>MARSDGRVQPARPGDPRRVGPYRIIGRLGSGGMGTVHAALDPAGQRVAVKVIHASLAENPEFRARFRREVQLSARVQGPCLIPLLAADPEAPAPWLATAYAAGLTLDRHLAAHGPLTGGTLCAFAAGTAEALAAIHAAGVVHRDVTPQNVILTPSGPRMLDFGIAHAADGTSVTRSGVMTGTPGWISPEHYRTGATGPAGDVFAWGMLVVYAATGRAPFGTGAPDVVAYRVMSAEPDLAGLSVELRGIVMSALAKDPAARPTARATADACAGLLAARPTEVVRRDTAPTVIGSPFGAQWSVPAPFDPSWPPPSRVGTRIAATLVTGAVIGGLVGGGLAFLADGTGSPSATTAASPATATPATGAPPTPTGTEPPRPTPVDGNEAAQAAPRPEPGTAGDGAGDAGGLQPTRAGLAAARIPSTDREEVRMATETVHRLFGQWNGDSRPVYDPRYIDDANTSIGFAPDERVMYVWATKPEWSPATREEWAATAAGVACDALRAEARSRTGWPYARYAVAVVDSDDDPGPRFLRWGTARTCGG</sequence>
<protein>
    <submittedName>
        <fullName evidence="8">Serine/threonine-protein kinase</fullName>
        <ecNumber evidence="8">2.7.11.1</ecNumber>
    </submittedName>
</protein>
<dbReference type="GO" id="GO:0004674">
    <property type="term" value="F:protein serine/threonine kinase activity"/>
    <property type="evidence" value="ECO:0007669"/>
    <property type="project" value="UniProtKB-EC"/>
</dbReference>
<feature type="compositionally biased region" description="Low complexity" evidence="6">
    <location>
        <begin position="345"/>
        <end position="362"/>
    </location>
</feature>
<dbReference type="InterPro" id="IPR011009">
    <property type="entry name" value="Kinase-like_dom_sf"/>
</dbReference>
<comment type="caution">
    <text evidence="8">The sequence shown here is derived from an EMBL/GenBank/DDBJ whole genome shotgun (WGS) entry which is preliminary data.</text>
</comment>
<evidence type="ECO:0000256" key="5">
    <source>
        <dbReference type="PROSITE-ProRule" id="PRU10141"/>
    </source>
</evidence>
<dbReference type="EC" id="2.7.11.1" evidence="8"/>
<evidence type="ECO:0000313" key="9">
    <source>
        <dbReference type="Proteomes" id="UP001610631"/>
    </source>
</evidence>
<dbReference type="PANTHER" id="PTHR43289:SF34">
    <property type="entry name" value="SERINE_THREONINE-PROTEIN KINASE YBDM-RELATED"/>
    <property type="match status" value="1"/>
</dbReference>
<proteinExistence type="predicted"/>
<dbReference type="CDD" id="cd14014">
    <property type="entry name" value="STKc_PknB_like"/>
    <property type="match status" value="1"/>
</dbReference>
<name>A0ABW7PK31_9ACTN</name>
<feature type="domain" description="Protein kinase" evidence="7">
    <location>
        <begin position="22"/>
        <end position="274"/>
    </location>
</feature>
<keyword evidence="9" id="KW-1185">Reference proteome</keyword>
<dbReference type="Pfam" id="PF00069">
    <property type="entry name" value="Pkinase"/>
    <property type="match status" value="1"/>
</dbReference>
<keyword evidence="4 5" id="KW-0067">ATP-binding</keyword>
<dbReference type="EMBL" id="JBBDHD010000094">
    <property type="protein sequence ID" value="MFH7598765.1"/>
    <property type="molecule type" value="Genomic_DNA"/>
</dbReference>
<dbReference type="PANTHER" id="PTHR43289">
    <property type="entry name" value="MITOGEN-ACTIVATED PROTEIN KINASE KINASE KINASE 20-RELATED"/>
    <property type="match status" value="1"/>
</dbReference>
<dbReference type="Gene3D" id="1.10.510.10">
    <property type="entry name" value="Transferase(Phosphotransferase) domain 1"/>
    <property type="match status" value="1"/>
</dbReference>
<keyword evidence="2 5" id="KW-0547">Nucleotide-binding</keyword>
<gene>
    <name evidence="8" type="ORF">WDV06_27265</name>
</gene>
<feature type="region of interest" description="Disordered" evidence="6">
    <location>
        <begin position="345"/>
        <end position="408"/>
    </location>
</feature>
<evidence type="ECO:0000256" key="2">
    <source>
        <dbReference type="ARBA" id="ARBA00022741"/>
    </source>
</evidence>
<feature type="binding site" evidence="5">
    <location>
        <position position="50"/>
    </location>
    <ligand>
        <name>ATP</name>
        <dbReference type="ChEBI" id="CHEBI:30616"/>
    </ligand>
</feature>
<evidence type="ECO:0000256" key="4">
    <source>
        <dbReference type="ARBA" id="ARBA00022840"/>
    </source>
</evidence>
<evidence type="ECO:0000256" key="3">
    <source>
        <dbReference type="ARBA" id="ARBA00022777"/>
    </source>
</evidence>
<keyword evidence="3 8" id="KW-0418">Kinase</keyword>